<evidence type="ECO:0000256" key="1">
    <source>
        <dbReference type="SAM" id="Phobius"/>
    </source>
</evidence>
<reference evidence="3" key="1">
    <citation type="submission" date="2017-09" db="EMBL/GenBank/DDBJ databases">
        <authorList>
            <person name="Palmer M."/>
            <person name="Steenkamp E.T."/>
            <person name="Coetzee M.P."/>
            <person name="Avontuur J.R."/>
            <person name="Van Zyl E."/>
            <person name="Chan W.-Y."/>
            <person name="Blom J."/>
            <person name="Venter S.N."/>
        </authorList>
    </citation>
    <scope>NUCLEOTIDE SEQUENCE [LARGE SCALE GENOMIC DNA]</scope>
    <source>
        <strain evidence="3">QC88-366</strain>
    </source>
</reference>
<gene>
    <name evidence="2" type="ORF">COO59_16480</name>
</gene>
<keyword evidence="1" id="KW-0472">Membrane</keyword>
<organism evidence="2 3">
    <name type="scientific">Mixta theicola</name>
    <dbReference type="NCBI Taxonomy" id="1458355"/>
    <lineage>
        <taxon>Bacteria</taxon>
        <taxon>Pseudomonadati</taxon>
        <taxon>Pseudomonadota</taxon>
        <taxon>Gammaproteobacteria</taxon>
        <taxon>Enterobacterales</taxon>
        <taxon>Erwiniaceae</taxon>
        <taxon>Mixta</taxon>
    </lineage>
</organism>
<dbReference type="OrthoDB" id="6434310at2"/>
<dbReference type="EMBL" id="NWUO01000013">
    <property type="protein sequence ID" value="PNS10700.1"/>
    <property type="molecule type" value="Genomic_DNA"/>
</dbReference>
<keyword evidence="3" id="KW-1185">Reference proteome</keyword>
<dbReference type="RefSeq" id="WP_103060840.1">
    <property type="nucleotide sequence ID" value="NZ_BSOF01000029.1"/>
</dbReference>
<protein>
    <submittedName>
        <fullName evidence="2">Uncharacterized protein</fullName>
    </submittedName>
</protein>
<dbReference type="AlphaFoldDB" id="A0A2K1Q6L9"/>
<comment type="caution">
    <text evidence="2">The sequence shown here is derived from an EMBL/GenBank/DDBJ whole genome shotgun (WGS) entry which is preliminary data.</text>
</comment>
<proteinExistence type="predicted"/>
<feature type="transmembrane region" description="Helical" evidence="1">
    <location>
        <begin position="6"/>
        <end position="28"/>
    </location>
</feature>
<accession>A0A2K1Q6L9</accession>
<name>A0A2K1Q6L9_9GAMM</name>
<evidence type="ECO:0000313" key="2">
    <source>
        <dbReference type="EMBL" id="PNS10700.1"/>
    </source>
</evidence>
<sequence length="148" mass="16927">MRLKTVISHLHIIVTLVLLVTVVGGIWLKLTDTDRADDKLIGVRQLDKQTWLYITEYDGGGATVPYIYRYYLAGKLEGNVSQQLADIAPFMRAATANAKINADDVIINVKYQGRVYAFNNLVPYRYQEKTIFPRIHFETDYEPQSAQK</sequence>
<dbReference type="Proteomes" id="UP000236345">
    <property type="component" value="Unassembled WGS sequence"/>
</dbReference>
<keyword evidence="1" id="KW-0812">Transmembrane</keyword>
<evidence type="ECO:0000313" key="3">
    <source>
        <dbReference type="Proteomes" id="UP000236345"/>
    </source>
</evidence>
<keyword evidence="1" id="KW-1133">Transmembrane helix</keyword>